<feature type="compositionally biased region" description="Basic and acidic residues" evidence="1">
    <location>
        <begin position="27"/>
        <end position="43"/>
    </location>
</feature>
<feature type="region of interest" description="Disordered" evidence="1">
    <location>
        <begin position="126"/>
        <end position="247"/>
    </location>
</feature>
<organism evidence="2 3">
    <name type="scientific">Fusarium albosuccineum</name>
    <dbReference type="NCBI Taxonomy" id="1237068"/>
    <lineage>
        <taxon>Eukaryota</taxon>
        <taxon>Fungi</taxon>
        <taxon>Dikarya</taxon>
        <taxon>Ascomycota</taxon>
        <taxon>Pezizomycotina</taxon>
        <taxon>Sordariomycetes</taxon>
        <taxon>Hypocreomycetidae</taxon>
        <taxon>Hypocreales</taxon>
        <taxon>Nectriaceae</taxon>
        <taxon>Fusarium</taxon>
        <taxon>Fusarium decemcellulare species complex</taxon>
    </lineage>
</organism>
<feature type="region of interest" description="Disordered" evidence="1">
    <location>
        <begin position="379"/>
        <end position="460"/>
    </location>
</feature>
<evidence type="ECO:0000313" key="3">
    <source>
        <dbReference type="Proteomes" id="UP000554235"/>
    </source>
</evidence>
<gene>
    <name evidence="2" type="ORF">FALBO_7193</name>
</gene>
<evidence type="ECO:0000313" key="2">
    <source>
        <dbReference type="EMBL" id="KAF4465961.1"/>
    </source>
</evidence>
<feature type="region of interest" description="Disordered" evidence="1">
    <location>
        <begin position="1"/>
        <end position="43"/>
    </location>
</feature>
<reference evidence="2 3" key="1">
    <citation type="submission" date="2020-01" db="EMBL/GenBank/DDBJ databases">
        <title>Identification and distribution of gene clusters putatively required for synthesis of sphingolipid metabolism inhibitors in phylogenetically diverse species of the filamentous fungus Fusarium.</title>
        <authorList>
            <person name="Kim H.-S."/>
            <person name="Busman M."/>
            <person name="Brown D.W."/>
            <person name="Divon H."/>
            <person name="Uhlig S."/>
            <person name="Proctor R.H."/>
        </authorList>
    </citation>
    <scope>NUCLEOTIDE SEQUENCE [LARGE SCALE GENOMIC DNA]</scope>
    <source>
        <strain evidence="2 3">NRRL 20459</strain>
    </source>
</reference>
<comment type="caution">
    <text evidence="2">The sequence shown here is derived from an EMBL/GenBank/DDBJ whole genome shotgun (WGS) entry which is preliminary data.</text>
</comment>
<feature type="compositionally biased region" description="Polar residues" evidence="1">
    <location>
        <begin position="168"/>
        <end position="200"/>
    </location>
</feature>
<name>A0A8H4PDZ2_9HYPO</name>
<feature type="compositionally biased region" description="Acidic residues" evidence="1">
    <location>
        <begin position="215"/>
        <end position="225"/>
    </location>
</feature>
<evidence type="ECO:0000256" key="1">
    <source>
        <dbReference type="SAM" id="MobiDB-lite"/>
    </source>
</evidence>
<dbReference type="EMBL" id="JAADYS010000953">
    <property type="protein sequence ID" value="KAF4465961.1"/>
    <property type="molecule type" value="Genomic_DNA"/>
</dbReference>
<accession>A0A8H4PDZ2</accession>
<protein>
    <submittedName>
        <fullName evidence="2">Uncharacterized protein</fullName>
    </submittedName>
</protein>
<proteinExistence type="predicted"/>
<dbReference type="Proteomes" id="UP000554235">
    <property type="component" value="Unassembled WGS sequence"/>
</dbReference>
<dbReference type="OrthoDB" id="5070671at2759"/>
<feature type="compositionally biased region" description="Basic residues" evidence="1">
    <location>
        <begin position="1"/>
        <end position="10"/>
    </location>
</feature>
<dbReference type="AlphaFoldDB" id="A0A8H4PDZ2"/>
<feature type="region of interest" description="Disordered" evidence="1">
    <location>
        <begin position="343"/>
        <end position="364"/>
    </location>
</feature>
<keyword evidence="3" id="KW-1185">Reference proteome</keyword>
<sequence>MGSRQARQKKPRQEQARSRKQHASPKHPRDPDPKEKSRRGEARPWDPAMQYLCGAVLLQQDPWVLGRFGLWPRGGAAARCERNRAYKSIRSILWPEANGGGDGGDMQIQDILRRQVVVDGELVRRPAKERKQAAKAKPYRVQKQTTERRLRRRNPSGHARQEPRASPALTQITVAGSEPTSGQPGASIWSVPSTPGSTAGRSLGNRRGGQHDGLEDMSDDEEEDDNHSLGHGTPASTHDEDADGEPYEAEGDIAAPIRDEEGDATQPDAAAVQQIAPPSFSAMLPNDVLMGDTAVDGGMSIGMGMDMGMDMDMDMDMGMGMDMPMPDYYMNFGDFDLNVGSDMGKSSHDAGPQGSCSNQTPRAPVADVSLTGATISVVPRETAAGDARQAGVAGTPNAAAMRPVPEPSRPAPRHTSAGAPGASPQVRDSARMQPGPSAEAKDMPRQTRPARPPADPTGQLGGCTILDVWGALEKAFYNVLARSELNGAPQSKYSVRGARTVTRLPTALVA</sequence>